<evidence type="ECO:0000313" key="1">
    <source>
        <dbReference type="EMBL" id="CAG7678303.1"/>
    </source>
</evidence>
<proteinExistence type="predicted"/>
<evidence type="ECO:0000313" key="2">
    <source>
        <dbReference type="Proteomes" id="UP000708208"/>
    </source>
</evidence>
<feature type="non-terminal residue" evidence="1">
    <location>
        <position position="1"/>
    </location>
</feature>
<keyword evidence="2" id="KW-1185">Reference proteome</keyword>
<name>A0A8J2NS80_9HEXA</name>
<organism evidence="1 2">
    <name type="scientific">Allacma fusca</name>
    <dbReference type="NCBI Taxonomy" id="39272"/>
    <lineage>
        <taxon>Eukaryota</taxon>
        <taxon>Metazoa</taxon>
        <taxon>Ecdysozoa</taxon>
        <taxon>Arthropoda</taxon>
        <taxon>Hexapoda</taxon>
        <taxon>Collembola</taxon>
        <taxon>Symphypleona</taxon>
        <taxon>Sminthuridae</taxon>
        <taxon>Allacma</taxon>
    </lineage>
</organism>
<gene>
    <name evidence="1" type="ORF">AFUS01_LOCUS2547</name>
</gene>
<reference evidence="1" key="1">
    <citation type="submission" date="2021-06" db="EMBL/GenBank/DDBJ databases">
        <authorList>
            <person name="Hodson N. C."/>
            <person name="Mongue J. A."/>
            <person name="Jaron S. K."/>
        </authorList>
    </citation>
    <scope>NUCLEOTIDE SEQUENCE</scope>
</reference>
<accession>A0A8J2NS80</accession>
<dbReference type="EMBL" id="CAJVCH010014550">
    <property type="protein sequence ID" value="CAG7678303.1"/>
    <property type="molecule type" value="Genomic_DNA"/>
</dbReference>
<comment type="caution">
    <text evidence="1">The sequence shown here is derived from an EMBL/GenBank/DDBJ whole genome shotgun (WGS) entry which is preliminary data.</text>
</comment>
<sequence length="15" mass="1870">WRLLDLLETQLEPPF</sequence>
<dbReference type="Proteomes" id="UP000708208">
    <property type="component" value="Unassembled WGS sequence"/>
</dbReference>
<protein>
    <submittedName>
        <fullName evidence="1">Uncharacterized protein</fullName>
    </submittedName>
</protein>